<comment type="similarity">
    <text evidence="1">Belongs to the peptidase C56 family.</text>
</comment>
<dbReference type="CDD" id="cd03134">
    <property type="entry name" value="GATase1_PfpI_like"/>
    <property type="match status" value="1"/>
</dbReference>
<feature type="region of interest" description="Disordered" evidence="2">
    <location>
        <begin position="38"/>
        <end position="59"/>
    </location>
</feature>
<proteinExistence type="inferred from homology"/>
<evidence type="ECO:0000256" key="2">
    <source>
        <dbReference type="SAM" id="MobiDB-lite"/>
    </source>
</evidence>
<dbReference type="InterPro" id="IPR029062">
    <property type="entry name" value="Class_I_gatase-like"/>
</dbReference>
<dbReference type="PANTHER" id="PTHR42733">
    <property type="entry name" value="DJ-1 PROTEIN"/>
    <property type="match status" value="1"/>
</dbReference>
<gene>
    <name evidence="4" type="ORF">D6C00_02160</name>
</gene>
<keyword evidence="4" id="KW-0315">Glutamine amidotransferase</keyword>
<dbReference type="OrthoDB" id="9792284at2"/>
<evidence type="ECO:0000313" key="5">
    <source>
        <dbReference type="Proteomes" id="UP000287798"/>
    </source>
</evidence>
<protein>
    <submittedName>
        <fullName evidence="4">Type 1 glutamine amidotransferase</fullName>
    </submittedName>
</protein>
<dbReference type="Pfam" id="PF01965">
    <property type="entry name" value="DJ-1_PfpI"/>
    <property type="match status" value="1"/>
</dbReference>
<dbReference type="PROSITE" id="PS51276">
    <property type="entry name" value="PEPTIDASE_C56_PFPI"/>
    <property type="match status" value="1"/>
</dbReference>
<comment type="caution">
    <text evidence="4">The sequence shown here is derived from an EMBL/GenBank/DDBJ whole genome shotgun (WGS) entry which is preliminary data.</text>
</comment>
<dbReference type="RefSeq" id="WP_125180100.1">
    <property type="nucleotide sequence ID" value="NZ_QZMU01000001.1"/>
</dbReference>
<evidence type="ECO:0000313" key="4">
    <source>
        <dbReference type="EMBL" id="RRQ20886.1"/>
    </source>
</evidence>
<dbReference type="GO" id="GO:0016740">
    <property type="term" value="F:transferase activity"/>
    <property type="evidence" value="ECO:0007669"/>
    <property type="project" value="UniProtKB-KW"/>
</dbReference>
<organism evidence="4 5">
    <name type="scientific">Thiohalobacter thiocyanaticus</name>
    <dbReference type="NCBI Taxonomy" id="585455"/>
    <lineage>
        <taxon>Bacteria</taxon>
        <taxon>Pseudomonadati</taxon>
        <taxon>Pseudomonadota</taxon>
        <taxon>Gammaproteobacteria</taxon>
        <taxon>Thiohalobacterales</taxon>
        <taxon>Thiohalobacteraceae</taxon>
        <taxon>Thiohalobacter</taxon>
    </lineage>
</organism>
<accession>A0A426QGL0</accession>
<dbReference type="Gene3D" id="3.40.50.880">
    <property type="match status" value="1"/>
</dbReference>
<keyword evidence="4" id="KW-0808">Transferase</keyword>
<feature type="domain" description="DJ-1/PfpI" evidence="3">
    <location>
        <begin position="4"/>
        <end position="166"/>
    </location>
</feature>
<name>A0A426QGL0_9GAMM</name>
<dbReference type="InterPro" id="IPR002818">
    <property type="entry name" value="DJ-1/PfpI"/>
</dbReference>
<dbReference type="PANTHER" id="PTHR42733:SF12">
    <property type="entry name" value="PROTEINASE"/>
    <property type="match status" value="1"/>
</dbReference>
<dbReference type="InterPro" id="IPR006286">
    <property type="entry name" value="C56_PfpI-like"/>
</dbReference>
<dbReference type="NCBIfam" id="TIGR01382">
    <property type="entry name" value="PfpI"/>
    <property type="match status" value="1"/>
</dbReference>
<sequence>MSHIAIIVGDGYEDSEFSVPMERLQTAGHTVDVIGSSAGQTVRGKRGRSETTPDLGTAEADPDNYDALVIPGGFGPDRLRMDRHAVDFVRHFFNSGRPVAAICHGPQLLIEADVVRGLTLTSWPSVKTDLINAGARWVDEAVVEDGNLISSRKPDDLDAFCAALLKRLPDAGTETQHGHG</sequence>
<dbReference type="PROSITE" id="PS51273">
    <property type="entry name" value="GATASE_TYPE_1"/>
    <property type="match status" value="1"/>
</dbReference>
<dbReference type="EMBL" id="QZMU01000001">
    <property type="protein sequence ID" value="RRQ20886.1"/>
    <property type="molecule type" value="Genomic_DNA"/>
</dbReference>
<keyword evidence="5" id="KW-1185">Reference proteome</keyword>
<reference evidence="4 5" key="1">
    <citation type="journal article" date="2010" name="Int. J. Syst. Evol. Microbiol.">
        <title>Thiohalobacter thiocyanaticus gen. nov., sp. nov., a moderately halophilic, sulfur-oxidizing gammaproteobacterium from hypersaline lakes, that utilizes thiocyanate.</title>
        <authorList>
            <person name="Sorokin D.Y."/>
            <person name="Kovaleva O.L."/>
            <person name="Tourova T.P."/>
            <person name="Muyzer G."/>
        </authorList>
    </citation>
    <scope>NUCLEOTIDE SEQUENCE [LARGE SCALE GENOMIC DNA]</scope>
    <source>
        <strain evidence="4 5">Hrh1</strain>
    </source>
</reference>
<evidence type="ECO:0000259" key="3">
    <source>
        <dbReference type="Pfam" id="PF01965"/>
    </source>
</evidence>
<dbReference type="Proteomes" id="UP000287798">
    <property type="component" value="Unassembled WGS sequence"/>
</dbReference>
<dbReference type="SUPFAM" id="SSF52317">
    <property type="entry name" value="Class I glutamine amidotransferase-like"/>
    <property type="match status" value="1"/>
</dbReference>
<dbReference type="AlphaFoldDB" id="A0A426QGL0"/>
<evidence type="ECO:0000256" key="1">
    <source>
        <dbReference type="ARBA" id="ARBA00008542"/>
    </source>
</evidence>